<comment type="caution">
    <text evidence="2">The sequence shown here is derived from an EMBL/GenBank/DDBJ whole genome shotgun (WGS) entry which is preliminary data.</text>
</comment>
<dbReference type="Proteomes" id="UP001420932">
    <property type="component" value="Unassembled WGS sequence"/>
</dbReference>
<gene>
    <name evidence="2" type="ORF">Syun_018891</name>
</gene>
<reference evidence="2 3" key="1">
    <citation type="submission" date="2024-01" db="EMBL/GenBank/DDBJ databases">
        <title>Genome assemblies of Stephania.</title>
        <authorList>
            <person name="Yang L."/>
        </authorList>
    </citation>
    <scope>NUCLEOTIDE SEQUENCE [LARGE SCALE GENOMIC DNA]</scope>
    <source>
        <strain evidence="2">YNDBR</strain>
        <tissue evidence="2">Leaf</tissue>
    </source>
</reference>
<dbReference type="AlphaFoldDB" id="A0AAP0IT33"/>
<sequence length="134" mass="14950">MVLQTTSPSSVNSEASREVNSHLDKVEVLAASSSTLPDPEAQSKEEMESSVPASHHGFPNLVEYDMANVDVSSHDNLVQESRLQKVNIILLLVWKERGAYEIVPHFEDLPKVLYVQLKANIVLISLPFLQPYSH</sequence>
<proteinExistence type="predicted"/>
<protein>
    <submittedName>
        <fullName evidence="2">Uncharacterized protein</fullName>
    </submittedName>
</protein>
<evidence type="ECO:0000313" key="2">
    <source>
        <dbReference type="EMBL" id="KAK9121274.1"/>
    </source>
</evidence>
<dbReference type="EMBL" id="JBBNAF010000008">
    <property type="protein sequence ID" value="KAK9121274.1"/>
    <property type="molecule type" value="Genomic_DNA"/>
</dbReference>
<evidence type="ECO:0000256" key="1">
    <source>
        <dbReference type="SAM" id="MobiDB-lite"/>
    </source>
</evidence>
<evidence type="ECO:0000313" key="3">
    <source>
        <dbReference type="Proteomes" id="UP001420932"/>
    </source>
</evidence>
<keyword evidence="3" id="KW-1185">Reference proteome</keyword>
<accession>A0AAP0IT33</accession>
<name>A0AAP0IT33_9MAGN</name>
<feature type="compositionally biased region" description="Basic and acidic residues" evidence="1">
    <location>
        <begin position="15"/>
        <end position="27"/>
    </location>
</feature>
<feature type="compositionally biased region" description="Polar residues" evidence="1">
    <location>
        <begin position="1"/>
        <end position="14"/>
    </location>
</feature>
<organism evidence="2 3">
    <name type="scientific">Stephania yunnanensis</name>
    <dbReference type="NCBI Taxonomy" id="152371"/>
    <lineage>
        <taxon>Eukaryota</taxon>
        <taxon>Viridiplantae</taxon>
        <taxon>Streptophyta</taxon>
        <taxon>Embryophyta</taxon>
        <taxon>Tracheophyta</taxon>
        <taxon>Spermatophyta</taxon>
        <taxon>Magnoliopsida</taxon>
        <taxon>Ranunculales</taxon>
        <taxon>Menispermaceae</taxon>
        <taxon>Menispermoideae</taxon>
        <taxon>Cissampelideae</taxon>
        <taxon>Stephania</taxon>
    </lineage>
</organism>
<feature type="region of interest" description="Disordered" evidence="1">
    <location>
        <begin position="1"/>
        <end position="56"/>
    </location>
</feature>